<dbReference type="GO" id="GO:0005886">
    <property type="term" value="C:plasma membrane"/>
    <property type="evidence" value="ECO:0007669"/>
    <property type="project" value="UniProtKB-SubCell"/>
</dbReference>
<keyword evidence="4 7" id="KW-0812">Transmembrane</keyword>
<evidence type="ECO:0000256" key="7">
    <source>
        <dbReference type="SAM" id="Phobius"/>
    </source>
</evidence>
<dbReference type="PANTHER" id="PTHR30012:SF0">
    <property type="entry name" value="TYPE II SECRETION SYSTEM PROTEIN F-RELATED"/>
    <property type="match status" value="1"/>
</dbReference>
<feature type="transmembrane region" description="Helical" evidence="7">
    <location>
        <begin position="127"/>
        <end position="149"/>
    </location>
</feature>
<feature type="domain" description="Type II secretion system protein GspF" evidence="8">
    <location>
        <begin position="232"/>
        <end position="349"/>
    </location>
</feature>
<evidence type="ECO:0000259" key="8">
    <source>
        <dbReference type="Pfam" id="PF00482"/>
    </source>
</evidence>
<dbReference type="InterPro" id="IPR042094">
    <property type="entry name" value="T2SS_GspF_sf"/>
</dbReference>
<dbReference type="PANTHER" id="PTHR30012">
    <property type="entry name" value="GENERAL SECRETION PATHWAY PROTEIN"/>
    <property type="match status" value="1"/>
</dbReference>
<evidence type="ECO:0000256" key="6">
    <source>
        <dbReference type="ARBA" id="ARBA00023136"/>
    </source>
</evidence>
<dbReference type="InterPro" id="IPR018076">
    <property type="entry name" value="T2SS_GspF_dom"/>
</dbReference>
<evidence type="ECO:0000256" key="4">
    <source>
        <dbReference type="ARBA" id="ARBA00022692"/>
    </source>
</evidence>
<name>A0A3L0X128_ECOLX</name>
<evidence type="ECO:0000256" key="3">
    <source>
        <dbReference type="ARBA" id="ARBA00022475"/>
    </source>
</evidence>
<dbReference type="Gene3D" id="1.20.81.30">
    <property type="entry name" value="Type II secretion system (T2SS), domain F"/>
    <property type="match status" value="2"/>
</dbReference>
<comment type="subcellular location">
    <subcellularLocation>
        <location evidence="1">Cell membrane</location>
        <topology evidence="1">Multi-pass membrane protein</topology>
    </subcellularLocation>
</comment>
<evidence type="ECO:0000256" key="5">
    <source>
        <dbReference type="ARBA" id="ARBA00022989"/>
    </source>
</evidence>
<proteinExistence type="inferred from homology"/>
<organism evidence="9">
    <name type="scientific">Escherichia coli</name>
    <dbReference type="NCBI Taxonomy" id="562"/>
    <lineage>
        <taxon>Bacteria</taxon>
        <taxon>Pseudomonadati</taxon>
        <taxon>Pseudomonadota</taxon>
        <taxon>Gammaproteobacteria</taxon>
        <taxon>Enterobacterales</taxon>
        <taxon>Enterobacteriaceae</taxon>
        <taxon>Escherichia</taxon>
    </lineage>
</organism>
<keyword evidence="5 7" id="KW-1133">Transmembrane helix</keyword>
<comment type="similarity">
    <text evidence="2">Belongs to the GSP F family.</text>
</comment>
<protein>
    <recommendedName>
        <fullName evidence="8">Type II secretion system protein GspF domain-containing protein</fullName>
    </recommendedName>
</protein>
<feature type="domain" description="Type II secretion system protein GspF" evidence="8">
    <location>
        <begin position="28"/>
        <end position="149"/>
    </location>
</feature>
<dbReference type="Pfam" id="PF00482">
    <property type="entry name" value="T2SSF"/>
    <property type="match status" value="2"/>
</dbReference>
<dbReference type="AlphaFoldDB" id="A0A3L0X128"/>
<comment type="caution">
    <text evidence="9">The sequence shown here is derived from an EMBL/GenBank/DDBJ whole genome shotgun (WGS) entry which is preliminary data.</text>
</comment>
<evidence type="ECO:0000256" key="2">
    <source>
        <dbReference type="ARBA" id="ARBA00005745"/>
    </source>
</evidence>
<dbReference type="EMBL" id="RNRV01000013">
    <property type="protein sequence ID" value="MHO04571.1"/>
    <property type="molecule type" value="Genomic_DNA"/>
</dbReference>
<evidence type="ECO:0000313" key="9">
    <source>
        <dbReference type="EMBL" id="MHO04571.1"/>
    </source>
</evidence>
<dbReference type="InterPro" id="IPR003004">
    <property type="entry name" value="GspF/PilC"/>
</dbReference>
<keyword evidence="3" id="KW-1003">Cell membrane</keyword>
<reference evidence="9" key="1">
    <citation type="submission" date="2018-10" db="EMBL/GenBank/DDBJ databases">
        <authorList>
            <consortium name="NARMS: The National Antimicrobial Resistance Monitoring System"/>
        </authorList>
    </citation>
    <scope>NUCLEOTIDE SEQUENCE [LARGE SCALE GENOMIC DNA]</scope>
    <source>
        <strain evidence="9">CVM N17EC0388</strain>
    </source>
</reference>
<accession>A0A3L0X128</accession>
<keyword evidence="6 7" id="KW-0472">Membrane</keyword>
<evidence type="ECO:0000256" key="1">
    <source>
        <dbReference type="ARBA" id="ARBA00004651"/>
    </source>
</evidence>
<sequence length="361" mass="40699">MLSFDKIILGFKMKNLKSSFNYKARMIFYRNLYVLLRNNMQVDEILKRFVDVYSNGGKKPKAPLALIAGDISAKLNSGVSLNVALQPWVPYQEMMMVKAGEESSKLTETIVDIIKIMKKQKLIVNSIMKASIYPGLLMFVASYVMIIIAQRVVPRLSRVSDIDKWPPVSILLMHISNFINNYGKEFVICLFLFCAFIAWTIPNWSRRLPGLRIKMDNVAPYSLYRVLHGATFLMNLSVMLKAQIQLVDILGELKSRASPWLKDRIDAVQYNIELGSSLGKSLQLSGYEFPDRQAVIFLEMLSDASGSEDSVYQYAEDWLDDAVDKVDRIGSLFLGVGLVFIGVVIVLILNGVQGMADAIVK</sequence>
<gene>
    <name evidence="9" type="ORF">D9F05_09325</name>
</gene>
<feature type="transmembrane region" description="Helical" evidence="7">
    <location>
        <begin position="182"/>
        <end position="201"/>
    </location>
</feature>
<feature type="transmembrane region" description="Helical" evidence="7">
    <location>
        <begin position="329"/>
        <end position="352"/>
    </location>
</feature>